<dbReference type="InterPro" id="IPR016135">
    <property type="entry name" value="UBQ-conjugating_enzyme/RWD"/>
</dbReference>
<proteinExistence type="predicted"/>
<reference evidence="2 3" key="1">
    <citation type="submission" date="2016-05" db="EMBL/GenBank/DDBJ databases">
        <title>Nuclear genome of Blastocystis sp. subtype 1 NandII.</title>
        <authorList>
            <person name="Gentekaki E."/>
            <person name="Curtis B."/>
            <person name="Stairs C."/>
            <person name="Eme L."/>
            <person name="Herman E."/>
            <person name="Klimes V."/>
            <person name="Arias M.C."/>
            <person name="Elias M."/>
            <person name="Hilliou F."/>
            <person name="Klute M."/>
            <person name="Malik S.-B."/>
            <person name="Pightling A."/>
            <person name="Rachubinski R."/>
            <person name="Salas D."/>
            <person name="Schlacht A."/>
            <person name="Suga H."/>
            <person name="Archibald J."/>
            <person name="Ball S.G."/>
            <person name="Clark G."/>
            <person name="Dacks J."/>
            <person name="Van Der Giezen M."/>
            <person name="Tsaousis A."/>
            <person name="Roger A."/>
        </authorList>
    </citation>
    <scope>NUCLEOTIDE SEQUENCE [LARGE SCALE GENOMIC DNA]</scope>
    <source>
        <strain evidence="3">ATCC 50177 / NandII</strain>
    </source>
</reference>
<comment type="caution">
    <text evidence="2">The sequence shown here is derived from an EMBL/GenBank/DDBJ whole genome shotgun (WGS) entry which is preliminary data.</text>
</comment>
<dbReference type="CDD" id="cd23799">
    <property type="entry name" value="UBCc_UBE2J"/>
    <property type="match status" value="1"/>
</dbReference>
<name>A0A196S9W5_BLAHN</name>
<dbReference type="FunFam" id="3.10.110.10:FF:000109">
    <property type="entry name" value="Ubiquitin-conjugating enzyme E2 J2-like"/>
    <property type="match status" value="1"/>
</dbReference>
<keyword evidence="3" id="KW-1185">Reference proteome</keyword>
<accession>A0A196S9W5</accession>
<dbReference type="OrthoDB" id="1158011at2759"/>
<dbReference type="AlphaFoldDB" id="A0A196S9W5"/>
<feature type="domain" description="UBC core" evidence="1">
    <location>
        <begin position="5"/>
        <end position="159"/>
    </location>
</feature>
<dbReference type="PROSITE" id="PS50127">
    <property type="entry name" value="UBC_2"/>
    <property type="match status" value="1"/>
</dbReference>
<dbReference type="SUPFAM" id="SSF54495">
    <property type="entry name" value="UBC-like"/>
    <property type="match status" value="1"/>
</dbReference>
<dbReference type="EMBL" id="LXWW01000460">
    <property type="protein sequence ID" value="OAO13126.1"/>
    <property type="molecule type" value="Genomic_DNA"/>
</dbReference>
<dbReference type="PANTHER" id="PTHR24067">
    <property type="entry name" value="UBIQUITIN-CONJUGATING ENZYME E2"/>
    <property type="match status" value="1"/>
</dbReference>
<gene>
    <name evidence="2" type="ORF">AV274_5209</name>
</gene>
<dbReference type="Pfam" id="PF00179">
    <property type="entry name" value="UQ_con"/>
    <property type="match status" value="1"/>
</dbReference>
<dbReference type="InterPro" id="IPR000608">
    <property type="entry name" value="UBC"/>
</dbReference>
<dbReference type="STRING" id="478820.A0A196S9W5"/>
<evidence type="ECO:0000313" key="3">
    <source>
        <dbReference type="Proteomes" id="UP000078348"/>
    </source>
</evidence>
<organism evidence="2 3">
    <name type="scientific">Blastocystis sp. subtype 1 (strain ATCC 50177 / NandII)</name>
    <dbReference type="NCBI Taxonomy" id="478820"/>
    <lineage>
        <taxon>Eukaryota</taxon>
        <taxon>Sar</taxon>
        <taxon>Stramenopiles</taxon>
        <taxon>Bigyra</taxon>
        <taxon>Opalozoa</taxon>
        <taxon>Opalinata</taxon>
        <taxon>Blastocystidae</taxon>
        <taxon>Blastocystis</taxon>
    </lineage>
</organism>
<dbReference type="SMART" id="SM00212">
    <property type="entry name" value="UBCc"/>
    <property type="match status" value="1"/>
</dbReference>
<evidence type="ECO:0000259" key="1">
    <source>
        <dbReference type="PROSITE" id="PS50127"/>
    </source>
</evidence>
<protein>
    <submittedName>
        <fullName evidence="2">Ubiquitin-conjugating enzyme E2</fullName>
    </submittedName>
</protein>
<dbReference type="Gene3D" id="3.10.110.10">
    <property type="entry name" value="Ubiquitin Conjugating Enzyme"/>
    <property type="match status" value="1"/>
</dbReference>
<dbReference type="Proteomes" id="UP000078348">
    <property type="component" value="Unassembled WGS sequence"/>
</dbReference>
<dbReference type="InterPro" id="IPR050113">
    <property type="entry name" value="Ub_conjugating_enzyme"/>
</dbReference>
<evidence type="ECO:0000313" key="2">
    <source>
        <dbReference type="EMBL" id="OAO13126.1"/>
    </source>
</evidence>
<sequence>MSRSITLGRINKEIQNMRKNKNPDFHAAPVSSNNLEWHFTIRGPTETPYEKGIYHGKILLPSDFPMSPPDISFFTESGRFEVNKKICLTITSFHKEEWSPSWTIETILQAISSMIPVPTPGAIGSIETPDVEVRQLALKSQTFKCPKCGEIRKIIRPRM</sequence>